<sequence>MSIPLTFSGRVALIAGAGGGIGLNIAHDLLAAGLDVVLADEKPEPANIDGKSGSAFFLQGDLSDEKFVIELVETARQRFGRLDYLVNTTGVLWFDQDASFATIDLDLWDRVFEINLKSFVLTARHVIPLMLEQGGGAMVHFSSIDALRGDPNPQDAYAISKAAVIRFSKSVAVQYADHSIRSNVILPGPVLSPMQARWEGKEKIQQDVAQMIPLGRLGKTQDPANACLFLLSDEASWITGADLTVDGGLSARG</sequence>
<evidence type="ECO:0008006" key="3">
    <source>
        <dbReference type="Google" id="ProtNLM"/>
    </source>
</evidence>
<reference evidence="2" key="1">
    <citation type="submission" date="2018-05" db="EMBL/GenBank/DDBJ databases">
        <authorList>
            <person name="Lanie J.A."/>
            <person name="Ng W.-L."/>
            <person name="Kazmierczak K.M."/>
            <person name="Andrzejewski T.M."/>
            <person name="Davidsen T.M."/>
            <person name="Wayne K.J."/>
            <person name="Tettelin H."/>
            <person name="Glass J.I."/>
            <person name="Rusch D."/>
            <person name="Podicherti R."/>
            <person name="Tsui H.-C.T."/>
            <person name="Winkler M.E."/>
        </authorList>
    </citation>
    <scope>NUCLEOTIDE SEQUENCE</scope>
</reference>
<dbReference type="PRINTS" id="PR00081">
    <property type="entry name" value="GDHRDH"/>
</dbReference>
<proteinExistence type="inferred from homology"/>
<comment type="similarity">
    <text evidence="1">Belongs to the short-chain dehydrogenases/reductases (SDR) family.</text>
</comment>
<accession>A0A381T027</accession>
<dbReference type="EMBL" id="UINC01003823">
    <property type="protein sequence ID" value="SVA09536.1"/>
    <property type="molecule type" value="Genomic_DNA"/>
</dbReference>
<dbReference type="InterPro" id="IPR036291">
    <property type="entry name" value="NAD(P)-bd_dom_sf"/>
</dbReference>
<dbReference type="Pfam" id="PF13561">
    <property type="entry name" value="adh_short_C2"/>
    <property type="match status" value="1"/>
</dbReference>
<organism evidence="2">
    <name type="scientific">marine metagenome</name>
    <dbReference type="NCBI Taxonomy" id="408172"/>
    <lineage>
        <taxon>unclassified sequences</taxon>
        <taxon>metagenomes</taxon>
        <taxon>ecological metagenomes</taxon>
    </lineage>
</organism>
<dbReference type="GO" id="GO:0016616">
    <property type="term" value="F:oxidoreductase activity, acting on the CH-OH group of donors, NAD or NADP as acceptor"/>
    <property type="evidence" value="ECO:0007669"/>
    <property type="project" value="TreeGrafter"/>
</dbReference>
<dbReference type="AlphaFoldDB" id="A0A381T027"/>
<dbReference type="FunFam" id="3.40.50.720:FF:000084">
    <property type="entry name" value="Short-chain dehydrogenase reductase"/>
    <property type="match status" value="1"/>
</dbReference>
<evidence type="ECO:0000256" key="1">
    <source>
        <dbReference type="ARBA" id="ARBA00006484"/>
    </source>
</evidence>
<name>A0A381T027_9ZZZZ</name>
<dbReference type="SUPFAM" id="SSF51735">
    <property type="entry name" value="NAD(P)-binding Rossmann-fold domains"/>
    <property type="match status" value="1"/>
</dbReference>
<dbReference type="Gene3D" id="3.40.50.720">
    <property type="entry name" value="NAD(P)-binding Rossmann-like Domain"/>
    <property type="match status" value="1"/>
</dbReference>
<dbReference type="CDD" id="cd05233">
    <property type="entry name" value="SDR_c"/>
    <property type="match status" value="1"/>
</dbReference>
<dbReference type="InterPro" id="IPR020904">
    <property type="entry name" value="Sc_DH/Rdtase_CS"/>
</dbReference>
<dbReference type="PANTHER" id="PTHR42760">
    <property type="entry name" value="SHORT-CHAIN DEHYDROGENASES/REDUCTASES FAMILY MEMBER"/>
    <property type="match status" value="1"/>
</dbReference>
<dbReference type="InterPro" id="IPR002347">
    <property type="entry name" value="SDR_fam"/>
</dbReference>
<evidence type="ECO:0000313" key="2">
    <source>
        <dbReference type="EMBL" id="SVA09536.1"/>
    </source>
</evidence>
<protein>
    <recommendedName>
        <fullName evidence="3">Short-chain dehydrogenase/reductase SDR</fullName>
    </recommendedName>
</protein>
<dbReference type="PRINTS" id="PR00080">
    <property type="entry name" value="SDRFAMILY"/>
</dbReference>
<dbReference type="PROSITE" id="PS00061">
    <property type="entry name" value="ADH_SHORT"/>
    <property type="match status" value="1"/>
</dbReference>
<gene>
    <name evidence="2" type="ORF">METZ01_LOCUS62390</name>
</gene>